<accession>K0RI70</accession>
<feature type="domain" description="WW" evidence="2">
    <location>
        <begin position="336"/>
        <end position="369"/>
    </location>
</feature>
<feature type="compositionally biased region" description="Basic and acidic residues" evidence="1">
    <location>
        <begin position="132"/>
        <end position="156"/>
    </location>
</feature>
<dbReference type="AlphaFoldDB" id="K0RI70"/>
<organism evidence="3 4">
    <name type="scientific">Thalassiosira oceanica</name>
    <name type="common">Marine diatom</name>
    <dbReference type="NCBI Taxonomy" id="159749"/>
    <lineage>
        <taxon>Eukaryota</taxon>
        <taxon>Sar</taxon>
        <taxon>Stramenopiles</taxon>
        <taxon>Ochrophyta</taxon>
        <taxon>Bacillariophyta</taxon>
        <taxon>Coscinodiscophyceae</taxon>
        <taxon>Thalassiosirophycidae</taxon>
        <taxon>Thalassiosirales</taxon>
        <taxon>Thalassiosiraceae</taxon>
        <taxon>Thalassiosira</taxon>
    </lineage>
</organism>
<feature type="region of interest" description="Disordered" evidence="1">
    <location>
        <begin position="1"/>
        <end position="182"/>
    </location>
</feature>
<dbReference type="Proteomes" id="UP000266841">
    <property type="component" value="Unassembled WGS sequence"/>
</dbReference>
<proteinExistence type="predicted"/>
<feature type="compositionally biased region" description="Polar residues" evidence="1">
    <location>
        <begin position="682"/>
        <end position="710"/>
    </location>
</feature>
<feature type="compositionally biased region" description="Basic and acidic residues" evidence="1">
    <location>
        <begin position="542"/>
        <end position="551"/>
    </location>
</feature>
<comment type="caution">
    <text evidence="3">The sequence shown here is derived from an EMBL/GenBank/DDBJ whole genome shotgun (WGS) entry which is preliminary data.</text>
</comment>
<feature type="compositionally biased region" description="Basic and acidic residues" evidence="1">
    <location>
        <begin position="20"/>
        <end position="38"/>
    </location>
</feature>
<dbReference type="PROSITE" id="PS01159">
    <property type="entry name" value="WW_DOMAIN_1"/>
    <property type="match status" value="1"/>
</dbReference>
<gene>
    <name evidence="3" type="ORF">THAOC_35024</name>
</gene>
<feature type="region of interest" description="Disordered" evidence="1">
    <location>
        <begin position="680"/>
        <end position="710"/>
    </location>
</feature>
<evidence type="ECO:0000256" key="1">
    <source>
        <dbReference type="SAM" id="MobiDB-lite"/>
    </source>
</evidence>
<feature type="compositionally biased region" description="Basic and acidic residues" evidence="1">
    <location>
        <begin position="629"/>
        <end position="638"/>
    </location>
</feature>
<dbReference type="PROSITE" id="PS50020">
    <property type="entry name" value="WW_DOMAIN_2"/>
    <property type="match status" value="1"/>
</dbReference>
<feature type="compositionally biased region" description="Basic and acidic residues" evidence="1">
    <location>
        <begin position="169"/>
        <end position="180"/>
    </location>
</feature>
<dbReference type="EMBL" id="AGNL01047828">
    <property type="protein sequence ID" value="EJK46312.1"/>
    <property type="molecule type" value="Genomic_DNA"/>
</dbReference>
<name>K0RI70_THAOC</name>
<feature type="region of interest" description="Disordered" evidence="1">
    <location>
        <begin position="461"/>
        <end position="665"/>
    </location>
</feature>
<evidence type="ECO:0000259" key="2">
    <source>
        <dbReference type="PROSITE" id="PS50020"/>
    </source>
</evidence>
<protein>
    <recommendedName>
        <fullName evidence="2">WW domain-containing protein</fullName>
    </recommendedName>
</protein>
<dbReference type="InterPro" id="IPR001202">
    <property type="entry name" value="WW_dom"/>
</dbReference>
<feature type="compositionally biased region" description="Polar residues" evidence="1">
    <location>
        <begin position="578"/>
        <end position="607"/>
    </location>
</feature>
<feature type="compositionally biased region" description="Polar residues" evidence="1">
    <location>
        <begin position="120"/>
        <end position="131"/>
    </location>
</feature>
<evidence type="ECO:0000313" key="3">
    <source>
        <dbReference type="EMBL" id="EJK46312.1"/>
    </source>
</evidence>
<sequence length="865" mass="94670">MPTTKQKRKPFGAFASNALDAKKPRGECRNIGKRDSKTPKTSNAASRRFELSTEFCRSGGKKQLDPSPLKLPDPATMGKLAPCIRRQRAVPSSQKRNKDPPRCDDSDDDMDTTSSRATSLGNESPLETSPYNRRDPSPGCRDREDDRRRLQSETKSAEGSAASVKRAGAKPEPHAAKEFEPSNAAYDGKIAAQMLAPRKKAAATAEEILARARSRPADDVDVVNAMLDKRKKPQDKLIGIFVGEPTLKRSLSIDDSDLSFADGGDDDDEASQISLAVHRSATATRTGNVFRSRGVEQNGVDRGGHRKLLRSNNLGRSSSEYICQQLKSGQTTLSDIQLPSGWKAKMSKSKNRPFYTHPDFGSTWHYPGLTGLPLNRHLSNSRNVKTLLYKDQRIDDPDLAAQIDVQNQTNHQSVNDVEETSSNMCVDGVIEDSVDKNDDSGSDDINLDAFPMLHNANTLFSPAKAGSAERKSEPIESGVESIVETPSTIGTGVGGNLHLRPPRQDEEVSTIAAQSMDECKGLDPTSTGRSKERSSPKSSQSDGKDGVDAKGLKARTSSESDALVEQKESYKMEPNEMPVNQNADNGSLGNTDNDGVLDNASQLNSSEEGAEIDFDDHGGFDQDEFGINSEDKSGDDKTVTTVAKSQEAKSFASTASKRDNGDLNSLVSDHVDVNALLRSGKSKMSNMSPLSTIRESSACKSSEVSPDLSSGQKVEEVQVLKQKKRLSVGSFDTSIDESNRSEHEDLSRIKFEMSPHRGDETKSESPLFEANADTLHDEDDSVGAALPPRGYQYKPKRYFYPPGPLCSLQFLDEIQEGIFDADIWRMSRRHWIIADVAQTSRSGIGSLLWLMTWKCMEAMEEAVYE</sequence>
<feature type="compositionally biased region" description="Basic and acidic residues" evidence="1">
    <location>
        <begin position="564"/>
        <end position="574"/>
    </location>
</feature>
<keyword evidence="4" id="KW-1185">Reference proteome</keyword>
<reference evidence="3 4" key="1">
    <citation type="journal article" date="2012" name="Genome Biol.">
        <title>Genome and low-iron response of an oceanic diatom adapted to chronic iron limitation.</title>
        <authorList>
            <person name="Lommer M."/>
            <person name="Specht M."/>
            <person name="Roy A.S."/>
            <person name="Kraemer L."/>
            <person name="Andreson R."/>
            <person name="Gutowska M.A."/>
            <person name="Wolf J."/>
            <person name="Bergner S.V."/>
            <person name="Schilhabel M.B."/>
            <person name="Klostermeier U.C."/>
            <person name="Beiko R.G."/>
            <person name="Rosenstiel P."/>
            <person name="Hippler M."/>
            <person name="Laroche J."/>
        </authorList>
    </citation>
    <scope>NUCLEOTIDE SEQUENCE [LARGE SCALE GENOMIC DNA]</scope>
    <source>
        <strain evidence="3 4">CCMP1005</strain>
    </source>
</reference>
<evidence type="ECO:0000313" key="4">
    <source>
        <dbReference type="Proteomes" id="UP000266841"/>
    </source>
</evidence>
<feature type="compositionally biased region" description="Basic residues" evidence="1">
    <location>
        <begin position="1"/>
        <end position="10"/>
    </location>
</feature>